<comment type="caution">
    <text evidence="3">The sequence shown here is derived from an EMBL/GenBank/DDBJ whole genome shotgun (WGS) entry which is preliminary data.</text>
</comment>
<keyword evidence="1" id="KW-0472">Membrane</keyword>
<name>A0AAV9M2I3_9SOLN</name>
<evidence type="ECO:0000313" key="3">
    <source>
        <dbReference type="EMBL" id="KAK4730887.1"/>
    </source>
</evidence>
<accession>A0AAV9M2I3</accession>
<protein>
    <recommendedName>
        <fullName evidence="2">Reverse transcriptase zinc-binding domain-containing protein</fullName>
    </recommendedName>
</protein>
<dbReference type="InterPro" id="IPR026960">
    <property type="entry name" value="RVT-Znf"/>
</dbReference>
<reference evidence="3 4" key="1">
    <citation type="submission" date="2023-10" db="EMBL/GenBank/DDBJ databases">
        <title>Genome-Wide Identification Analysis in wild type Solanum Pinnatisectum Reveals Some Genes Defensing Phytophthora Infestans.</title>
        <authorList>
            <person name="Sun C."/>
        </authorList>
    </citation>
    <scope>NUCLEOTIDE SEQUENCE [LARGE SCALE GENOMIC DNA]</scope>
    <source>
        <strain evidence="3">LQN</strain>
        <tissue evidence="3">Leaf</tissue>
    </source>
</reference>
<sequence>MRPAGIYTIKSGYQWKQNEGQQMDWWRAVWNRTNVPKHSFIFWLAMRCRLLTRERLMQMGIGQDIPCPLCGSHPETNAHLFFECEFSKACLEDTLNWLKTKQRNMGLQEIWKGVTRKVTGKTSRGLIWAILAALIYYIWQVRNDAVWDQIVPRTHMILQKIQMKSKVRIFEILKRKHMCKNRY</sequence>
<feature type="transmembrane region" description="Helical" evidence="1">
    <location>
        <begin position="122"/>
        <end position="139"/>
    </location>
</feature>
<dbReference type="PANTHER" id="PTHR33116:SF84">
    <property type="entry name" value="RNA-DIRECTED DNA POLYMERASE"/>
    <property type="match status" value="1"/>
</dbReference>
<evidence type="ECO:0000256" key="1">
    <source>
        <dbReference type="SAM" id="Phobius"/>
    </source>
</evidence>
<dbReference type="EMBL" id="JAWPEI010000003">
    <property type="protein sequence ID" value="KAK4730887.1"/>
    <property type="molecule type" value="Genomic_DNA"/>
</dbReference>
<feature type="domain" description="Reverse transcriptase zinc-binding" evidence="2">
    <location>
        <begin position="7"/>
        <end position="89"/>
    </location>
</feature>
<dbReference type="AlphaFoldDB" id="A0AAV9M2I3"/>
<proteinExistence type="predicted"/>
<evidence type="ECO:0000259" key="2">
    <source>
        <dbReference type="Pfam" id="PF13966"/>
    </source>
</evidence>
<evidence type="ECO:0000313" key="4">
    <source>
        <dbReference type="Proteomes" id="UP001311915"/>
    </source>
</evidence>
<organism evidence="3 4">
    <name type="scientific">Solanum pinnatisectum</name>
    <name type="common">tansyleaf nightshade</name>
    <dbReference type="NCBI Taxonomy" id="50273"/>
    <lineage>
        <taxon>Eukaryota</taxon>
        <taxon>Viridiplantae</taxon>
        <taxon>Streptophyta</taxon>
        <taxon>Embryophyta</taxon>
        <taxon>Tracheophyta</taxon>
        <taxon>Spermatophyta</taxon>
        <taxon>Magnoliopsida</taxon>
        <taxon>eudicotyledons</taxon>
        <taxon>Gunneridae</taxon>
        <taxon>Pentapetalae</taxon>
        <taxon>asterids</taxon>
        <taxon>lamiids</taxon>
        <taxon>Solanales</taxon>
        <taxon>Solanaceae</taxon>
        <taxon>Solanoideae</taxon>
        <taxon>Solaneae</taxon>
        <taxon>Solanum</taxon>
    </lineage>
</organism>
<keyword evidence="1" id="KW-0812">Transmembrane</keyword>
<dbReference type="Proteomes" id="UP001311915">
    <property type="component" value="Unassembled WGS sequence"/>
</dbReference>
<gene>
    <name evidence="3" type="ORF">R3W88_023875</name>
</gene>
<keyword evidence="4" id="KW-1185">Reference proteome</keyword>
<dbReference type="Pfam" id="PF13966">
    <property type="entry name" value="zf-RVT"/>
    <property type="match status" value="1"/>
</dbReference>
<keyword evidence="1" id="KW-1133">Transmembrane helix</keyword>
<dbReference type="PANTHER" id="PTHR33116">
    <property type="entry name" value="REVERSE TRANSCRIPTASE ZINC-BINDING DOMAIN-CONTAINING PROTEIN-RELATED-RELATED"/>
    <property type="match status" value="1"/>
</dbReference>